<evidence type="ECO:0000313" key="2">
    <source>
        <dbReference type="Proteomes" id="UP001055879"/>
    </source>
</evidence>
<proteinExistence type="predicted"/>
<organism evidence="1 2">
    <name type="scientific">Arctium lappa</name>
    <name type="common">Greater burdock</name>
    <name type="synonym">Lappa major</name>
    <dbReference type="NCBI Taxonomy" id="4217"/>
    <lineage>
        <taxon>Eukaryota</taxon>
        <taxon>Viridiplantae</taxon>
        <taxon>Streptophyta</taxon>
        <taxon>Embryophyta</taxon>
        <taxon>Tracheophyta</taxon>
        <taxon>Spermatophyta</taxon>
        <taxon>Magnoliopsida</taxon>
        <taxon>eudicotyledons</taxon>
        <taxon>Gunneridae</taxon>
        <taxon>Pentapetalae</taxon>
        <taxon>asterids</taxon>
        <taxon>campanulids</taxon>
        <taxon>Asterales</taxon>
        <taxon>Asteraceae</taxon>
        <taxon>Carduoideae</taxon>
        <taxon>Cardueae</taxon>
        <taxon>Arctiinae</taxon>
        <taxon>Arctium</taxon>
    </lineage>
</organism>
<dbReference type="EMBL" id="CM042057">
    <property type="protein sequence ID" value="KAI3692136.1"/>
    <property type="molecule type" value="Genomic_DNA"/>
</dbReference>
<evidence type="ECO:0000313" key="1">
    <source>
        <dbReference type="EMBL" id="KAI3692136.1"/>
    </source>
</evidence>
<sequence length="400" mass="45396">MDLSKSSKLANKGKSISHPQKTTKKEKLKVLSKPSVSQSSISGAKITDISQRSTPKLKIDIKPKKSEELKVPPRSYAKGILRAGSAHLKFSNSIAHSLKANFVYRKCYHCGLTDHIASKCPTATKAEKTAKVKMFASKAKKVTKVEKSAKVKNATKIQKSLITNQRVRMSNQLNMSEGYNFDFEKMTHSEVKAKAKQLAGRLSTSSRMIDEYDKEDKMLKAENKALQIQNSSLLIQINALKENSKDSDSLIDFAGIIESKEKEILDLQAKLKRSESSSTWSKKELMQKELDELRRRANIARETSDELRKSNSRIFAERDSLKNKVLSLEVEIKTMKEKATQDRDNTIAQDEILKIEKERKDFAKKFSDFSRKAFEEKKALELRCVKLSQQVSDFEKVIIL</sequence>
<protein>
    <submittedName>
        <fullName evidence="1">Uncharacterized protein</fullName>
    </submittedName>
</protein>
<accession>A0ACB8Z368</accession>
<reference evidence="1 2" key="2">
    <citation type="journal article" date="2022" name="Mol. Ecol. Resour.">
        <title>The genomes of chicory, endive, great burdock and yacon provide insights into Asteraceae paleo-polyploidization history and plant inulin production.</title>
        <authorList>
            <person name="Fan W."/>
            <person name="Wang S."/>
            <person name="Wang H."/>
            <person name="Wang A."/>
            <person name="Jiang F."/>
            <person name="Liu H."/>
            <person name="Zhao H."/>
            <person name="Xu D."/>
            <person name="Zhang Y."/>
        </authorList>
    </citation>
    <scope>NUCLEOTIDE SEQUENCE [LARGE SCALE GENOMIC DNA]</scope>
    <source>
        <strain evidence="2">cv. Niubang</strain>
    </source>
</reference>
<dbReference type="Proteomes" id="UP001055879">
    <property type="component" value="Linkage Group LG11"/>
</dbReference>
<name>A0ACB8Z368_ARCLA</name>
<gene>
    <name evidence="1" type="ORF">L6452_31945</name>
</gene>
<keyword evidence="2" id="KW-1185">Reference proteome</keyword>
<comment type="caution">
    <text evidence="1">The sequence shown here is derived from an EMBL/GenBank/DDBJ whole genome shotgun (WGS) entry which is preliminary data.</text>
</comment>
<reference evidence="2" key="1">
    <citation type="journal article" date="2022" name="Mol. Ecol. Resour.">
        <title>The genomes of chicory, endive, great burdock and yacon provide insights into Asteraceae palaeo-polyploidization history and plant inulin production.</title>
        <authorList>
            <person name="Fan W."/>
            <person name="Wang S."/>
            <person name="Wang H."/>
            <person name="Wang A."/>
            <person name="Jiang F."/>
            <person name="Liu H."/>
            <person name="Zhao H."/>
            <person name="Xu D."/>
            <person name="Zhang Y."/>
        </authorList>
    </citation>
    <scope>NUCLEOTIDE SEQUENCE [LARGE SCALE GENOMIC DNA]</scope>
    <source>
        <strain evidence="2">cv. Niubang</strain>
    </source>
</reference>